<gene>
    <name evidence="1" type="ORF">F5876DRAFT_37886</name>
</gene>
<dbReference type="EMBL" id="MU795030">
    <property type="protein sequence ID" value="KAJ3812206.1"/>
    <property type="molecule type" value="Genomic_DNA"/>
</dbReference>
<evidence type="ECO:0000313" key="2">
    <source>
        <dbReference type="Proteomes" id="UP001163835"/>
    </source>
</evidence>
<proteinExistence type="predicted"/>
<name>A0ACC1U5W5_9AGAR</name>
<evidence type="ECO:0000313" key="1">
    <source>
        <dbReference type="EMBL" id="KAJ3812206.1"/>
    </source>
</evidence>
<keyword evidence="2" id="KW-1185">Reference proteome</keyword>
<dbReference type="Proteomes" id="UP001163835">
    <property type="component" value="Unassembled WGS sequence"/>
</dbReference>
<sequence>MPNGQPIETDSISPDILIVGAGFGGVYTLYYLRKLGYSVRIFEAASDLGGVWRNNCYPGARVDSEVPVYEFSLEELWREWTWTEKFPGYKELRRYFDYVDQKLDIRKDVVFNKYVVKAVFETDTARWRVMAEDGTVVHPRFLVLCIGFAAKAYVPDLKGIESFQGISHHTANWPEEGLDLKGKRVGIIGTGASGVQVIQEIAGDVEQLIVFQRTPNYALAMKQSKLDKSRQEKMKFLYPAIHKHRRETFFGYHCQPFPKNLFDATPSERLLHFEEQWDLGGFHYLIHNYADIGVNQAANDEVYEFWRNKVRERLHDPEVQEKLAPSIPPHPFGAKRLSLEQNYYEVYNRPNVKLIDLGQCSIVEVTSNGILTADDVEHKLDVIIFATGFDSVTGGITQIDIRGLGGTSIKEKWAKGVATSLGLTTAGFPNMFFTYGPQSPTAFCNGPTCIEIQGDWIVNCIEHMMCNELTCINAREEAEQEWRRQVLLLGSMSLVSKAKTSWYLGGNIPGSYFTLNFYEITLLIFFFYTGKVIEPYMFMGGVQNYEKAILQVANKGYAGFDLS</sequence>
<protein>
    <submittedName>
        <fullName evidence="1">Cyclopentanone 1,2-monooxygenase</fullName>
    </submittedName>
</protein>
<comment type="caution">
    <text evidence="1">The sequence shown here is derived from an EMBL/GenBank/DDBJ whole genome shotgun (WGS) entry which is preliminary data.</text>
</comment>
<organism evidence="1 2">
    <name type="scientific">Lentinula aff. lateritia</name>
    <dbReference type="NCBI Taxonomy" id="2804960"/>
    <lineage>
        <taxon>Eukaryota</taxon>
        <taxon>Fungi</taxon>
        <taxon>Dikarya</taxon>
        <taxon>Basidiomycota</taxon>
        <taxon>Agaricomycotina</taxon>
        <taxon>Agaricomycetes</taxon>
        <taxon>Agaricomycetidae</taxon>
        <taxon>Agaricales</taxon>
        <taxon>Marasmiineae</taxon>
        <taxon>Omphalotaceae</taxon>
        <taxon>Lentinula</taxon>
    </lineage>
</organism>
<accession>A0ACC1U5W5</accession>
<reference evidence="1" key="1">
    <citation type="submission" date="2022-09" db="EMBL/GenBank/DDBJ databases">
        <title>A Global Phylogenomic Analysis of the Shiitake Genus Lentinula.</title>
        <authorList>
            <consortium name="DOE Joint Genome Institute"/>
            <person name="Sierra-Patev S."/>
            <person name="Min B."/>
            <person name="Naranjo-Ortiz M."/>
            <person name="Looney B."/>
            <person name="Konkel Z."/>
            <person name="Slot J.C."/>
            <person name="Sakamoto Y."/>
            <person name="Steenwyk J.L."/>
            <person name="Rokas A."/>
            <person name="Carro J."/>
            <person name="Camarero S."/>
            <person name="Ferreira P."/>
            <person name="Molpeceres G."/>
            <person name="Ruiz-Duenas F.J."/>
            <person name="Serrano A."/>
            <person name="Henrissat B."/>
            <person name="Drula E."/>
            <person name="Hughes K.W."/>
            <person name="Mata J.L."/>
            <person name="Ishikawa N.K."/>
            <person name="Vargas-Isla R."/>
            <person name="Ushijima S."/>
            <person name="Smith C.A."/>
            <person name="Ahrendt S."/>
            <person name="Andreopoulos W."/>
            <person name="He G."/>
            <person name="Labutti K."/>
            <person name="Lipzen A."/>
            <person name="Ng V."/>
            <person name="Riley R."/>
            <person name="Sandor L."/>
            <person name="Barry K."/>
            <person name="Martinez A.T."/>
            <person name="Xiao Y."/>
            <person name="Gibbons J.G."/>
            <person name="Terashima K."/>
            <person name="Grigoriev I.V."/>
            <person name="Hibbett D.S."/>
        </authorList>
    </citation>
    <scope>NUCLEOTIDE SEQUENCE</scope>
    <source>
        <strain evidence="1">TMI1499</strain>
    </source>
</reference>